<dbReference type="EMBL" id="CP001104">
    <property type="protein sequence ID" value="ACR72642.1"/>
    <property type="molecule type" value="Genomic_DNA"/>
</dbReference>
<proteinExistence type="predicted"/>
<protein>
    <submittedName>
        <fullName evidence="1">Uncharacterized protein</fullName>
    </submittedName>
</protein>
<dbReference type="HOGENOM" id="CLU_2879146_0_0_9"/>
<dbReference type="STRING" id="515620.EUBELI_01651"/>
<name>C4Z352_LACE2</name>
<gene>
    <name evidence="1" type="ordered locus">EUBELI_01651</name>
</gene>
<sequence length="63" mass="7228">MEGAFIQWIEAVGWMCLFCASSDENMHKKIAAVLARAAGFLCIFEEHRDNAGTKFWRMSCLRE</sequence>
<keyword evidence="2" id="KW-1185">Reference proteome</keyword>
<evidence type="ECO:0000313" key="2">
    <source>
        <dbReference type="Proteomes" id="UP000001476"/>
    </source>
</evidence>
<accession>C4Z352</accession>
<dbReference type="KEGG" id="eel:EUBELI_01651"/>
<reference evidence="1 2" key="1">
    <citation type="journal article" date="2009" name="Proc. Natl. Acad. Sci. U.S.A.">
        <title>Characterizing a model human gut microbiota composed of members of its two dominant bacterial phyla.</title>
        <authorList>
            <person name="Mahowald M.A."/>
            <person name="Rey F.E."/>
            <person name="Seedorf H."/>
            <person name="Turnbaugh P.J."/>
            <person name="Fulton R.S."/>
            <person name="Wollam A."/>
            <person name="Shah N."/>
            <person name="Wang C."/>
            <person name="Magrini V."/>
            <person name="Wilson R.K."/>
            <person name="Cantarel B.L."/>
            <person name="Coutinho P.M."/>
            <person name="Henrissat B."/>
            <person name="Crock L.W."/>
            <person name="Russell A."/>
            <person name="Verberkmoes N.C."/>
            <person name="Hettich R.L."/>
            <person name="Gordon J.I."/>
        </authorList>
    </citation>
    <scope>NUCLEOTIDE SEQUENCE [LARGE SCALE GENOMIC DNA]</scope>
    <source>
        <strain evidence="2">ATCC 27750 / DSM 3376 / VPI C15-48 / C15-B4</strain>
    </source>
</reference>
<dbReference type="AlphaFoldDB" id="C4Z352"/>
<evidence type="ECO:0000313" key="1">
    <source>
        <dbReference type="EMBL" id="ACR72642.1"/>
    </source>
</evidence>
<organism evidence="1 2">
    <name type="scientific">Lachnospira eligens (strain ATCC 27750 / DSM 3376 / VPI C15-48 / C15-B4)</name>
    <name type="common">Eubacterium eligens</name>
    <dbReference type="NCBI Taxonomy" id="515620"/>
    <lineage>
        <taxon>Bacteria</taxon>
        <taxon>Bacillati</taxon>
        <taxon>Bacillota</taxon>
        <taxon>Clostridia</taxon>
        <taxon>Lachnospirales</taxon>
        <taxon>Lachnospiraceae</taxon>
        <taxon>Lachnospira</taxon>
    </lineage>
</organism>
<dbReference type="Proteomes" id="UP000001476">
    <property type="component" value="Chromosome"/>
</dbReference>